<dbReference type="Proteomes" id="UP001327560">
    <property type="component" value="Chromosome 5"/>
</dbReference>
<name>A0AAQ3QCK5_9LILI</name>
<gene>
    <name evidence="3" type="ORF">Cni_G16463</name>
</gene>
<feature type="domain" description="Reverse transcriptase" evidence="2">
    <location>
        <begin position="115"/>
        <end position="395"/>
    </location>
</feature>
<reference evidence="3 4" key="1">
    <citation type="submission" date="2023-10" db="EMBL/GenBank/DDBJ databases">
        <title>Chromosome-scale genome assembly provides insights into flower coloration mechanisms of Canna indica.</title>
        <authorList>
            <person name="Li C."/>
        </authorList>
    </citation>
    <scope>NUCLEOTIDE SEQUENCE [LARGE SCALE GENOMIC DNA]</scope>
    <source>
        <tissue evidence="3">Flower</tissue>
    </source>
</reference>
<proteinExistence type="predicted"/>
<accession>A0AAQ3QCK5</accession>
<evidence type="ECO:0000313" key="4">
    <source>
        <dbReference type="Proteomes" id="UP001327560"/>
    </source>
</evidence>
<dbReference type="AlphaFoldDB" id="A0AAQ3QCK5"/>
<evidence type="ECO:0000259" key="2">
    <source>
        <dbReference type="PROSITE" id="PS50878"/>
    </source>
</evidence>
<dbReference type="PANTHER" id="PTHR31635:SF196">
    <property type="entry name" value="REVERSE TRANSCRIPTASE DOMAIN-CONTAINING PROTEIN-RELATED"/>
    <property type="match status" value="1"/>
</dbReference>
<feature type="transmembrane region" description="Helical" evidence="1">
    <location>
        <begin position="665"/>
        <end position="684"/>
    </location>
</feature>
<keyword evidence="4" id="KW-1185">Reference proteome</keyword>
<dbReference type="SUPFAM" id="SSF56672">
    <property type="entry name" value="DNA/RNA polymerases"/>
    <property type="match status" value="1"/>
</dbReference>
<organism evidence="3 4">
    <name type="scientific">Canna indica</name>
    <name type="common">Indian-shot</name>
    <dbReference type="NCBI Taxonomy" id="4628"/>
    <lineage>
        <taxon>Eukaryota</taxon>
        <taxon>Viridiplantae</taxon>
        <taxon>Streptophyta</taxon>
        <taxon>Embryophyta</taxon>
        <taxon>Tracheophyta</taxon>
        <taxon>Spermatophyta</taxon>
        <taxon>Magnoliopsida</taxon>
        <taxon>Liliopsida</taxon>
        <taxon>Zingiberales</taxon>
        <taxon>Cannaceae</taxon>
        <taxon>Canna</taxon>
    </lineage>
</organism>
<evidence type="ECO:0000313" key="3">
    <source>
        <dbReference type="EMBL" id="WOL07716.1"/>
    </source>
</evidence>
<dbReference type="EMBL" id="CP136894">
    <property type="protein sequence ID" value="WOL07716.1"/>
    <property type="molecule type" value="Genomic_DNA"/>
</dbReference>
<dbReference type="InterPro" id="IPR043502">
    <property type="entry name" value="DNA/RNA_pol_sf"/>
</dbReference>
<evidence type="ECO:0000256" key="1">
    <source>
        <dbReference type="SAM" id="Phobius"/>
    </source>
</evidence>
<dbReference type="PROSITE" id="PS50878">
    <property type="entry name" value="RT_POL"/>
    <property type="match status" value="1"/>
</dbReference>
<dbReference type="PANTHER" id="PTHR31635">
    <property type="entry name" value="REVERSE TRANSCRIPTASE DOMAIN-CONTAINING PROTEIN-RELATED"/>
    <property type="match status" value="1"/>
</dbReference>
<keyword evidence="1" id="KW-1133">Transmembrane helix</keyword>
<dbReference type="Pfam" id="PF00078">
    <property type="entry name" value="RVT_1"/>
    <property type="match status" value="1"/>
</dbReference>
<dbReference type="CDD" id="cd01650">
    <property type="entry name" value="RT_nLTR_like"/>
    <property type="match status" value="1"/>
</dbReference>
<protein>
    <recommendedName>
        <fullName evidence="2">Reverse transcriptase domain-containing protein</fullName>
    </recommendedName>
</protein>
<sequence length="780" mass="89383">MVTSRRRINHISSITSENGSILSNDKEILSEFSHFYQNLWTNPSNPFTIQLWPQFPSVTDSFKNSLIAPFFKTEIWNTINSMANGKSHGIDDFTVEFYKSYWEIISDDLLNYFHHFHCTGFIPFEWNKIIITSIPKCQNPNRVKDFRPIALCNMSYRILTKLLANRLKVCLPTLIFKEQSAFIKGRSIHNNILVTQEMAHSIFSFKSKKSYIIVKLDLEKTYDFLSWDAILLVLEFCQFPPLFISWIKACISTISFACMMNGNIFGFFQSSKGIRQGDPLSPFLYIIVAQTLTLLINKAVNDNLFTPLRINNTLAISHLMFADDILLAFKADDTSINSFKTIFGHYAQLTGQKVNFQKSAVFFPKYTPPTIKNNICTKLGIHEGSFPFKYLGAVISPRMPQEHAHDFLFDQLNSELDSWQTKYLSQAGRVTLIKYVLTSVPIHSMSISWFSQASMTKINSIISNFLWQDSPDKKGIHLISWSNTTLPKDVGGLGIKNIQLQSISLQARRVEAYLNNHESLWVDLVKTKYPLVNFIHLSPPNQCSWSLRLFIEAFEHLHGGFRKIINFGKNSLVLSNNWCLDIPLCLKPALFDNNMVTEHTSVACLINNQRWNHNVGLAMFDNKLWEQIILLSCPKIPVMILRCGLTALGVKLPLLRLIHSSLNLLLIYLILLSIGILFGSWQFLKKLRNEKLHQARQLSPDSLMRRIIAFLKAYDHTQGLEGNKRNKALILCRWNAPPPNVVKINCDASVDGFVLTRKFSTEEKDFFSLLKIAKLTLGRQ</sequence>
<keyword evidence="1" id="KW-0812">Transmembrane</keyword>
<keyword evidence="1" id="KW-0472">Membrane</keyword>
<dbReference type="InterPro" id="IPR000477">
    <property type="entry name" value="RT_dom"/>
</dbReference>